<keyword evidence="5" id="KW-1185">Reference proteome</keyword>
<feature type="chain" id="PRO_5046757986" description="Secreted protein" evidence="3">
    <location>
        <begin position="30"/>
        <end position="321"/>
    </location>
</feature>
<dbReference type="EMBL" id="MQUR01000056">
    <property type="protein sequence ID" value="OLZ62653.1"/>
    <property type="molecule type" value="Genomic_DNA"/>
</dbReference>
<evidence type="ECO:0000256" key="3">
    <source>
        <dbReference type="SAM" id="SignalP"/>
    </source>
</evidence>
<keyword evidence="3" id="KW-0732">Signal</keyword>
<comment type="caution">
    <text evidence="4">The sequence shown here is derived from an EMBL/GenBank/DDBJ whole genome shotgun (WGS) entry which is preliminary data.</text>
</comment>
<gene>
    <name evidence="4" type="ORF">AVW11_22500</name>
</gene>
<accession>A0ABX3FZ98</accession>
<sequence>MNSNTFRMPAAALLAAGAVVLLTAPPASATGGTPAGGEGKAGAVVLRTGLDVGLLNKSVHVPMKATLNEVTAPAKAEKTALTVTLDGVEGNRPVSVLRADVATSRATADRTKAEAEANLATARVHVPGLPLLSLIEVEKVTSKAVCEAGKKPVASANVLGTVTALGKKVTLSAGGPTKVEVPGVGMVSLELSGTETTSTTAAAAALRLKVAVNPLNLNVAQVDGEIVLAEAHCESPKGPAPTTKVPEQPDIKTQTGTGTGGATAGPGTTTGSAGSGSGGPADANLAETGGGSLTPYLTGGALTLLVLGGGALFLTRRGGTR</sequence>
<organism evidence="4 5">
    <name type="scientific">Streptomyces amritsarensis</name>
    <dbReference type="NCBI Taxonomy" id="681158"/>
    <lineage>
        <taxon>Bacteria</taxon>
        <taxon>Bacillati</taxon>
        <taxon>Actinomycetota</taxon>
        <taxon>Actinomycetes</taxon>
        <taxon>Kitasatosporales</taxon>
        <taxon>Streptomycetaceae</taxon>
        <taxon>Streptomyces</taxon>
    </lineage>
</organism>
<dbReference type="InterPro" id="IPR048202">
    <property type="entry name" value="SCO1860-like"/>
</dbReference>
<keyword evidence="2" id="KW-1133">Transmembrane helix</keyword>
<dbReference type="Proteomes" id="UP000187151">
    <property type="component" value="Unassembled WGS sequence"/>
</dbReference>
<feature type="signal peptide" evidence="3">
    <location>
        <begin position="1"/>
        <end position="29"/>
    </location>
</feature>
<keyword evidence="2" id="KW-0812">Transmembrane</keyword>
<dbReference type="NCBIfam" id="NF041528">
    <property type="entry name" value="strep_LAETG"/>
    <property type="match status" value="1"/>
</dbReference>
<feature type="transmembrane region" description="Helical" evidence="2">
    <location>
        <begin position="296"/>
        <end position="315"/>
    </location>
</feature>
<protein>
    <recommendedName>
        <fullName evidence="6">Secreted protein</fullName>
    </recommendedName>
</protein>
<reference evidence="4 5" key="1">
    <citation type="submission" date="2016-01" db="EMBL/GenBank/DDBJ databases">
        <title>Streptomyces amritsarensis strain MTCC 11845 genome sequencing and assembly.</title>
        <authorList>
            <person name="Sharma D."/>
            <person name="Nair G.R."/>
            <person name="Kaur G."/>
            <person name="Manhas R.K."/>
            <person name="Mayilraj S."/>
        </authorList>
    </citation>
    <scope>NUCLEOTIDE SEQUENCE [LARGE SCALE GENOMIC DNA]</scope>
    <source>
        <strain evidence="4 5">MTCC 11845</strain>
    </source>
</reference>
<keyword evidence="2" id="KW-0472">Membrane</keyword>
<name>A0ABX3FZ98_9ACTN</name>
<feature type="region of interest" description="Disordered" evidence="1">
    <location>
        <begin position="234"/>
        <end position="286"/>
    </location>
</feature>
<evidence type="ECO:0000313" key="5">
    <source>
        <dbReference type="Proteomes" id="UP000187151"/>
    </source>
</evidence>
<proteinExistence type="predicted"/>
<evidence type="ECO:0008006" key="6">
    <source>
        <dbReference type="Google" id="ProtNLM"/>
    </source>
</evidence>
<dbReference type="RefSeq" id="WP_076045546.1">
    <property type="nucleotide sequence ID" value="NZ_MQUR01000056.1"/>
</dbReference>
<evidence type="ECO:0000256" key="1">
    <source>
        <dbReference type="SAM" id="MobiDB-lite"/>
    </source>
</evidence>
<dbReference type="NCBIfam" id="NF041527">
    <property type="entry name" value="SCO1860_LAETG"/>
    <property type="match status" value="1"/>
</dbReference>
<evidence type="ECO:0000313" key="4">
    <source>
        <dbReference type="EMBL" id="OLZ62653.1"/>
    </source>
</evidence>
<evidence type="ECO:0000256" key="2">
    <source>
        <dbReference type="SAM" id="Phobius"/>
    </source>
</evidence>